<proteinExistence type="predicted"/>
<organism evidence="1 3">
    <name type="scientific">Medicago truncatula</name>
    <name type="common">Barrel medic</name>
    <name type="synonym">Medicago tribuloides</name>
    <dbReference type="NCBI Taxonomy" id="3880"/>
    <lineage>
        <taxon>Eukaryota</taxon>
        <taxon>Viridiplantae</taxon>
        <taxon>Streptophyta</taxon>
        <taxon>Embryophyta</taxon>
        <taxon>Tracheophyta</taxon>
        <taxon>Spermatophyta</taxon>
        <taxon>Magnoliopsida</taxon>
        <taxon>eudicotyledons</taxon>
        <taxon>Gunneridae</taxon>
        <taxon>Pentapetalae</taxon>
        <taxon>rosids</taxon>
        <taxon>fabids</taxon>
        <taxon>Fabales</taxon>
        <taxon>Fabaceae</taxon>
        <taxon>Papilionoideae</taxon>
        <taxon>50 kb inversion clade</taxon>
        <taxon>NPAAA clade</taxon>
        <taxon>Hologalegina</taxon>
        <taxon>IRL clade</taxon>
        <taxon>Trifolieae</taxon>
        <taxon>Medicago</taxon>
    </lineage>
</organism>
<reference evidence="2" key="3">
    <citation type="submission" date="2015-04" db="UniProtKB">
        <authorList>
            <consortium name="EnsemblPlants"/>
        </authorList>
    </citation>
    <scope>IDENTIFICATION</scope>
    <source>
        <strain evidence="2">cv. Jemalong A17</strain>
    </source>
</reference>
<evidence type="ECO:0000313" key="3">
    <source>
        <dbReference type="Proteomes" id="UP000002051"/>
    </source>
</evidence>
<evidence type="ECO:0000313" key="2">
    <source>
        <dbReference type="EnsemblPlants" id="KEH22370"/>
    </source>
</evidence>
<dbReference type="EMBL" id="CM001223">
    <property type="protein sequence ID" value="KEH22370.1"/>
    <property type="molecule type" value="Genomic_DNA"/>
</dbReference>
<keyword evidence="3" id="KW-1185">Reference proteome</keyword>
<evidence type="ECO:0008006" key="4">
    <source>
        <dbReference type="Google" id="ProtNLM"/>
    </source>
</evidence>
<gene>
    <name evidence="1" type="ordered locus">MTR_7g445580</name>
</gene>
<protein>
    <recommendedName>
        <fullName evidence="4">F-box protein interaction domain protein</fullName>
    </recommendedName>
</protein>
<reference evidence="1 3" key="1">
    <citation type="journal article" date="2011" name="Nature">
        <title>The Medicago genome provides insight into the evolution of rhizobial symbioses.</title>
        <authorList>
            <person name="Young N.D."/>
            <person name="Debelle F."/>
            <person name="Oldroyd G.E."/>
            <person name="Geurts R."/>
            <person name="Cannon S.B."/>
            <person name="Udvardi M.K."/>
            <person name="Benedito V.A."/>
            <person name="Mayer K.F."/>
            <person name="Gouzy J."/>
            <person name="Schoof H."/>
            <person name="Van de Peer Y."/>
            <person name="Proost S."/>
            <person name="Cook D.R."/>
            <person name="Meyers B.C."/>
            <person name="Spannagl M."/>
            <person name="Cheung F."/>
            <person name="De Mita S."/>
            <person name="Krishnakumar V."/>
            <person name="Gundlach H."/>
            <person name="Zhou S."/>
            <person name="Mudge J."/>
            <person name="Bharti A.K."/>
            <person name="Murray J.D."/>
            <person name="Naoumkina M.A."/>
            <person name="Rosen B."/>
            <person name="Silverstein K.A."/>
            <person name="Tang H."/>
            <person name="Rombauts S."/>
            <person name="Zhao P.X."/>
            <person name="Zhou P."/>
            <person name="Barbe V."/>
            <person name="Bardou P."/>
            <person name="Bechner M."/>
            <person name="Bellec A."/>
            <person name="Berger A."/>
            <person name="Berges H."/>
            <person name="Bidwell S."/>
            <person name="Bisseling T."/>
            <person name="Choisne N."/>
            <person name="Couloux A."/>
            <person name="Denny R."/>
            <person name="Deshpande S."/>
            <person name="Dai X."/>
            <person name="Doyle J.J."/>
            <person name="Dudez A.M."/>
            <person name="Farmer A.D."/>
            <person name="Fouteau S."/>
            <person name="Franken C."/>
            <person name="Gibelin C."/>
            <person name="Gish J."/>
            <person name="Goldstein S."/>
            <person name="Gonzalez A.J."/>
            <person name="Green P.J."/>
            <person name="Hallab A."/>
            <person name="Hartog M."/>
            <person name="Hua A."/>
            <person name="Humphray S.J."/>
            <person name="Jeong D.H."/>
            <person name="Jing Y."/>
            <person name="Jocker A."/>
            <person name="Kenton S.M."/>
            <person name="Kim D.J."/>
            <person name="Klee K."/>
            <person name="Lai H."/>
            <person name="Lang C."/>
            <person name="Lin S."/>
            <person name="Macmil S.L."/>
            <person name="Magdelenat G."/>
            <person name="Matthews L."/>
            <person name="McCorrison J."/>
            <person name="Monaghan E.L."/>
            <person name="Mun J.H."/>
            <person name="Najar F.Z."/>
            <person name="Nicholson C."/>
            <person name="Noirot C."/>
            <person name="O'Bleness M."/>
            <person name="Paule C.R."/>
            <person name="Poulain J."/>
            <person name="Prion F."/>
            <person name="Qin B."/>
            <person name="Qu C."/>
            <person name="Retzel E.F."/>
            <person name="Riddle C."/>
            <person name="Sallet E."/>
            <person name="Samain S."/>
            <person name="Samson N."/>
            <person name="Sanders I."/>
            <person name="Saurat O."/>
            <person name="Scarpelli C."/>
            <person name="Schiex T."/>
            <person name="Segurens B."/>
            <person name="Severin A.J."/>
            <person name="Sherrier D.J."/>
            <person name="Shi R."/>
            <person name="Sims S."/>
            <person name="Singer S.R."/>
            <person name="Sinharoy S."/>
            <person name="Sterck L."/>
            <person name="Viollet A."/>
            <person name="Wang B.B."/>
            <person name="Wang K."/>
            <person name="Wang M."/>
            <person name="Wang X."/>
            <person name="Warfsmann J."/>
            <person name="Weissenbach J."/>
            <person name="White D.D."/>
            <person name="White J.D."/>
            <person name="Wiley G.B."/>
            <person name="Wincker P."/>
            <person name="Xing Y."/>
            <person name="Yang L."/>
            <person name="Yao Z."/>
            <person name="Ying F."/>
            <person name="Zhai J."/>
            <person name="Zhou L."/>
            <person name="Zuber A."/>
            <person name="Denarie J."/>
            <person name="Dixon R.A."/>
            <person name="May G.D."/>
            <person name="Schwartz D.C."/>
            <person name="Rogers J."/>
            <person name="Quetier F."/>
            <person name="Town C.D."/>
            <person name="Roe B.A."/>
        </authorList>
    </citation>
    <scope>NUCLEOTIDE SEQUENCE [LARGE SCALE GENOMIC DNA]</scope>
    <source>
        <strain evidence="1">A17</strain>
        <strain evidence="2 3">cv. Jemalong A17</strain>
    </source>
</reference>
<dbReference type="AlphaFoldDB" id="A0A072U982"/>
<evidence type="ECO:0000313" key="1">
    <source>
        <dbReference type="EMBL" id="KEH22370.1"/>
    </source>
</evidence>
<name>A0A072U982_MEDTR</name>
<dbReference type="EnsemblPlants" id="KEH22370">
    <property type="protein sequence ID" value="KEH22370"/>
    <property type="gene ID" value="MTR_7g445580"/>
</dbReference>
<dbReference type="HOGENOM" id="CLU_1780222_0_0_1"/>
<sequence>MTIIIQVHDIIEFDYYLDYDNVMLTPSGFNRLLACMEIGALQFLLPSGFNEVPFLEPVLRVLMDCLCFSYDSNTTGFVLWHMKEYGVEESWTQLFKMSYQNLPMLKTDPGFQLACLYVNGDMVIFENKFCNRAFIYNLKDRTVERI</sequence>
<accession>A0A072U982</accession>
<reference evidence="1 3" key="2">
    <citation type="journal article" date="2014" name="BMC Genomics">
        <title>An improved genome release (version Mt4.0) for the model legume Medicago truncatula.</title>
        <authorList>
            <person name="Tang H."/>
            <person name="Krishnakumar V."/>
            <person name="Bidwell S."/>
            <person name="Rosen B."/>
            <person name="Chan A."/>
            <person name="Zhou S."/>
            <person name="Gentzbittel L."/>
            <person name="Childs K.L."/>
            <person name="Yandell M."/>
            <person name="Gundlach H."/>
            <person name="Mayer K.F."/>
            <person name="Schwartz D.C."/>
            <person name="Town C.D."/>
        </authorList>
    </citation>
    <scope>GENOME REANNOTATION</scope>
    <source>
        <strain evidence="1">A17</strain>
        <strain evidence="2 3">cv. Jemalong A17</strain>
    </source>
</reference>
<dbReference type="Proteomes" id="UP000002051">
    <property type="component" value="Unassembled WGS sequence"/>
</dbReference>